<reference evidence="1 2" key="1">
    <citation type="submission" date="2018-08" db="EMBL/GenBank/DDBJ databases">
        <title>Recombination of ecologically and evolutionarily significant loci maintains genetic cohesion in the Pseudomonas syringae species complex.</title>
        <authorList>
            <person name="Dillon M."/>
            <person name="Thakur S."/>
            <person name="Almeida R.N.D."/>
            <person name="Weir B.S."/>
            <person name="Guttman D.S."/>
        </authorList>
    </citation>
    <scope>NUCLEOTIDE SEQUENCE [LARGE SCALE GENOMIC DNA]</scope>
    <source>
        <strain evidence="1 2">ICMP 11288</strain>
    </source>
</reference>
<evidence type="ECO:0000313" key="2">
    <source>
        <dbReference type="Proteomes" id="UP000277179"/>
    </source>
</evidence>
<proteinExistence type="predicted"/>
<organism evidence="1 2">
    <name type="scientific">Pseudomonas salomonii</name>
    <dbReference type="NCBI Taxonomy" id="191391"/>
    <lineage>
        <taxon>Bacteria</taxon>
        <taxon>Pseudomonadati</taxon>
        <taxon>Pseudomonadota</taxon>
        <taxon>Gammaproteobacteria</taxon>
        <taxon>Pseudomonadales</taxon>
        <taxon>Pseudomonadaceae</taxon>
        <taxon>Pseudomonas</taxon>
    </lineage>
</organism>
<dbReference type="Proteomes" id="UP000277179">
    <property type="component" value="Unassembled WGS sequence"/>
</dbReference>
<protein>
    <submittedName>
        <fullName evidence="1">Uncharacterized protein</fullName>
    </submittedName>
</protein>
<dbReference type="AlphaFoldDB" id="A0A3M4QQ79"/>
<name>A0A3M4QQ79_9PSED</name>
<dbReference type="EMBL" id="RBRL01000038">
    <property type="protein sequence ID" value="RMQ92613.1"/>
    <property type="molecule type" value="Genomic_DNA"/>
</dbReference>
<evidence type="ECO:0000313" key="1">
    <source>
        <dbReference type="EMBL" id="RMQ92613.1"/>
    </source>
</evidence>
<gene>
    <name evidence="1" type="ORF">ALP97_00729</name>
</gene>
<accession>A0A3M4QQ79</accession>
<comment type="caution">
    <text evidence="1">The sequence shown here is derived from an EMBL/GenBank/DDBJ whole genome shotgun (WGS) entry which is preliminary data.</text>
</comment>
<sequence length="177" mass="19607">MRASFRAVCRRRSQRRRPDASISLIWSRTPWKHSEVRVHGLPVLTPYVALPAIDVQAFPKAVLATGKTQAIKNPVLGRVSSILGNGGQLFPNQRIGVVTIFPYANERFCQSIFYNLGPFRVRNALVIARDHRIHDDSGLNLGASAFNIFSAILRHGLSCEKGESRSGSETDCSHKSP</sequence>